<dbReference type="GO" id="GO:0022857">
    <property type="term" value="F:transmembrane transporter activity"/>
    <property type="evidence" value="ECO:0007669"/>
    <property type="project" value="InterPro"/>
</dbReference>
<feature type="transmembrane region" description="Helical" evidence="6">
    <location>
        <begin position="7"/>
        <end position="29"/>
    </location>
</feature>
<evidence type="ECO:0000256" key="2">
    <source>
        <dbReference type="ARBA" id="ARBA00022475"/>
    </source>
</evidence>
<gene>
    <name evidence="7" type="ORF">CIT40_10000</name>
</gene>
<comment type="subcellular location">
    <subcellularLocation>
        <location evidence="1">Cell membrane</location>
        <topology evidence="1">Multi-pass membrane protein</topology>
    </subcellularLocation>
</comment>
<evidence type="ECO:0000256" key="1">
    <source>
        <dbReference type="ARBA" id="ARBA00004651"/>
    </source>
</evidence>
<protein>
    <submittedName>
        <fullName evidence="7">ABC transporter permease</fullName>
    </submittedName>
</protein>
<feature type="transmembrane region" description="Helical" evidence="6">
    <location>
        <begin position="141"/>
        <end position="160"/>
    </location>
</feature>
<evidence type="ECO:0000256" key="3">
    <source>
        <dbReference type="ARBA" id="ARBA00022692"/>
    </source>
</evidence>
<keyword evidence="3 6" id="KW-0812">Transmembrane</keyword>
<evidence type="ECO:0000313" key="7">
    <source>
        <dbReference type="EMBL" id="AWM00329.1"/>
    </source>
</evidence>
<evidence type="ECO:0000313" key="8">
    <source>
        <dbReference type="Proteomes" id="UP000215884"/>
    </source>
</evidence>
<organism evidence="7 8">
    <name type="scientific">Bradyrhizobium amphicarpaeae</name>
    <dbReference type="NCBI Taxonomy" id="1404768"/>
    <lineage>
        <taxon>Bacteria</taxon>
        <taxon>Pseudomonadati</taxon>
        <taxon>Pseudomonadota</taxon>
        <taxon>Alphaproteobacteria</taxon>
        <taxon>Hyphomicrobiales</taxon>
        <taxon>Nitrobacteraceae</taxon>
        <taxon>Bradyrhizobium</taxon>
    </lineage>
</organism>
<keyword evidence="2" id="KW-1003">Cell membrane</keyword>
<dbReference type="GO" id="GO:0005886">
    <property type="term" value="C:plasma membrane"/>
    <property type="evidence" value="ECO:0007669"/>
    <property type="project" value="UniProtKB-SubCell"/>
</dbReference>
<dbReference type="AlphaFoldDB" id="A0A2U8PRB8"/>
<dbReference type="PANTHER" id="PTHR47089">
    <property type="entry name" value="ABC TRANSPORTER, PERMEASE PROTEIN"/>
    <property type="match status" value="1"/>
</dbReference>
<feature type="transmembrane region" description="Helical" evidence="6">
    <location>
        <begin position="225"/>
        <end position="250"/>
    </location>
</feature>
<keyword evidence="4 6" id="KW-1133">Transmembrane helix</keyword>
<feature type="transmembrane region" description="Helical" evidence="6">
    <location>
        <begin position="84"/>
        <end position="102"/>
    </location>
</feature>
<dbReference type="EMBL" id="CP029426">
    <property type="protein sequence ID" value="AWM00329.1"/>
    <property type="molecule type" value="Genomic_DNA"/>
</dbReference>
<dbReference type="Pfam" id="PF02653">
    <property type="entry name" value="BPD_transp_2"/>
    <property type="match status" value="1"/>
</dbReference>
<accession>A0A2U8PRB8</accession>
<feature type="transmembrane region" description="Helical" evidence="6">
    <location>
        <begin position="314"/>
        <end position="334"/>
    </location>
</feature>
<reference evidence="7 8" key="2">
    <citation type="journal article" date="2019" name="Int. J. Syst. Evol. Microbiol.">
        <title>Description and complete genome sequence of Bradyrhizobium amphicarpaeae sp. nov., harbouring photosystem and nitrogen-fixation genes.</title>
        <authorList>
            <person name="Bromfield E.S.P."/>
            <person name="Cloutier S."/>
            <person name="Nguyen H.D.T."/>
        </authorList>
    </citation>
    <scope>NUCLEOTIDE SEQUENCE [LARGE SCALE GENOMIC DNA]</scope>
    <source>
        <strain evidence="7 8">39S1MB</strain>
    </source>
</reference>
<keyword evidence="8" id="KW-1185">Reference proteome</keyword>
<dbReference type="PANTHER" id="PTHR47089:SF1">
    <property type="entry name" value="GUANOSINE ABC TRANSPORTER PERMEASE PROTEIN NUPP"/>
    <property type="match status" value="1"/>
</dbReference>
<dbReference type="Proteomes" id="UP000215884">
    <property type="component" value="Chromosome"/>
</dbReference>
<feature type="transmembrane region" description="Helical" evidence="6">
    <location>
        <begin position="49"/>
        <end position="72"/>
    </location>
</feature>
<feature type="transmembrane region" description="Helical" evidence="6">
    <location>
        <begin position="190"/>
        <end position="213"/>
    </location>
</feature>
<dbReference type="InterPro" id="IPR001851">
    <property type="entry name" value="ABC_transp_permease"/>
</dbReference>
<evidence type="ECO:0000256" key="4">
    <source>
        <dbReference type="ARBA" id="ARBA00022989"/>
    </source>
</evidence>
<evidence type="ECO:0000256" key="5">
    <source>
        <dbReference type="ARBA" id="ARBA00023136"/>
    </source>
</evidence>
<name>A0A2U8PRB8_9BRAD</name>
<dbReference type="OrthoDB" id="9809785at2"/>
<feature type="transmembrane region" description="Helical" evidence="6">
    <location>
        <begin position="288"/>
        <end position="308"/>
    </location>
</feature>
<sequence length="342" mass="35166">MSASNIRFIAFIGGSTAFLISASIFLATIGKPPLTTLSQMVYYAFGDSYSLSESLVKATPILLCALAVILPARLGLITVGGEGQLYFGALTGTAIVVGFPTAPMLVLLPVMILAGAAGGAAWSGFAGLLRAHCNVNETISTLLMNYVAVLLVNYVTYGAWKDPASLGWPATMMFPPAAIVPSVFGTRVHAGLIVGIMAAILLHIAVTYTRWGIALRVIAGNRKVAAMAGFGFVKQTIMVMAMGGALAGFAGICETSAIQGRLQAGISVGYGLTGFLVAWLSGQNFLRAVPIAILIGGLIAAGDALQLYSKIPSASATILQGLLFIAALAASGLAGRRTARHG</sequence>
<evidence type="ECO:0000256" key="6">
    <source>
        <dbReference type="SAM" id="Phobius"/>
    </source>
</evidence>
<feature type="transmembrane region" description="Helical" evidence="6">
    <location>
        <begin position="262"/>
        <end position="281"/>
    </location>
</feature>
<dbReference type="KEGG" id="brq:CIT40_10000"/>
<dbReference type="CDD" id="cd06580">
    <property type="entry name" value="TM_PBP1_transp_TpRbsC_like"/>
    <property type="match status" value="1"/>
</dbReference>
<feature type="transmembrane region" description="Helical" evidence="6">
    <location>
        <begin position="108"/>
        <end position="129"/>
    </location>
</feature>
<dbReference type="RefSeq" id="WP_094896100.1">
    <property type="nucleotide sequence ID" value="NZ_CP029426.2"/>
</dbReference>
<proteinExistence type="predicted"/>
<keyword evidence="5 6" id="KW-0472">Membrane</keyword>
<reference evidence="7 8" key="1">
    <citation type="journal article" date="2017" name="Syst. Appl. Microbiol.">
        <title>Soybeans inoculated with root zone soils of Canadian native legumes harbour diverse and novel Bradyrhizobium spp. that possess agricultural potential.</title>
        <authorList>
            <person name="Bromfield E.S.P."/>
            <person name="Cloutier S."/>
            <person name="Tambong J.T."/>
            <person name="Tran Thi T.V."/>
        </authorList>
    </citation>
    <scope>NUCLEOTIDE SEQUENCE [LARGE SCALE GENOMIC DNA]</scope>
    <source>
        <strain evidence="7 8">39S1MB</strain>
    </source>
</reference>